<keyword evidence="4" id="KW-1185">Reference proteome</keyword>
<proteinExistence type="predicted"/>
<feature type="region of interest" description="Disordered" evidence="1">
    <location>
        <begin position="195"/>
        <end position="216"/>
    </location>
</feature>
<evidence type="ECO:0000256" key="1">
    <source>
        <dbReference type="SAM" id="MobiDB-lite"/>
    </source>
</evidence>
<name>A0ABY3VEP2_9MYCO</name>
<keyword evidence="2" id="KW-1133">Transmembrane helix</keyword>
<dbReference type="EMBL" id="CP092488">
    <property type="protein sequence ID" value="UMB67722.1"/>
    <property type="molecule type" value="Genomic_DNA"/>
</dbReference>
<keyword evidence="2" id="KW-0812">Transmembrane</keyword>
<organism evidence="3 4">
    <name type="scientific">Mycobacterium paraterrae</name>
    <dbReference type="NCBI Taxonomy" id="577492"/>
    <lineage>
        <taxon>Bacteria</taxon>
        <taxon>Bacillati</taxon>
        <taxon>Actinomycetota</taxon>
        <taxon>Actinomycetes</taxon>
        <taxon>Mycobacteriales</taxon>
        <taxon>Mycobacteriaceae</taxon>
        <taxon>Mycobacterium</taxon>
    </lineage>
</organism>
<evidence type="ECO:0000313" key="4">
    <source>
        <dbReference type="Proteomes" id="UP001055336"/>
    </source>
</evidence>
<dbReference type="Proteomes" id="UP001055336">
    <property type="component" value="Chromosome"/>
</dbReference>
<evidence type="ECO:0000313" key="3">
    <source>
        <dbReference type="EMBL" id="UMB67722.1"/>
    </source>
</evidence>
<reference evidence="3" key="1">
    <citation type="submission" date="2022-08" db="EMBL/GenBank/DDBJ databases">
        <title>Whole genome sequencing of non-tuberculosis mycobacteria type-strains.</title>
        <authorList>
            <person name="Igarashi Y."/>
            <person name="Osugi A."/>
            <person name="Mitarai S."/>
        </authorList>
    </citation>
    <scope>NUCLEOTIDE SEQUENCE</scope>
    <source>
        <strain evidence="3">DSM 45127</strain>
    </source>
</reference>
<evidence type="ECO:0000256" key="2">
    <source>
        <dbReference type="SAM" id="Phobius"/>
    </source>
</evidence>
<sequence length="340" mass="35562">MTSNTDGPKDNKNLKWAMGGVAAVAVLATIVAAVLLFGDGGSGAPTGGSDNGTGQETANVASAKDTGPVTVITDDPSCTAWMSINNELANGGQGLWNDRDRSVPASAWNPKQRAMFIAAAQSMRSAAAQAVGLVKLTPHRVMRELYQQFIAYARAYSERIPRYTPSDNNLAGAANSASSALGSICAAISDGSAAARGPLVSPSPPPSDIAPVGNLASPQPFLTSDNNVCPEWKAALDQFGQQTAQWQQMDPNVPSIYWNKEQKAVNYAVGPVMNSFAGKLEELGKRSDNAIWQDLANLSAQYRRAFVTALPTYTPTDNHLANAANFASTTVLGGCAAVAE</sequence>
<keyword evidence="2" id="KW-0472">Membrane</keyword>
<feature type="transmembrane region" description="Helical" evidence="2">
    <location>
        <begin position="16"/>
        <end position="37"/>
    </location>
</feature>
<protein>
    <submittedName>
        <fullName evidence="3">Uncharacterized protein</fullName>
    </submittedName>
</protein>
<gene>
    <name evidence="3" type="ORF">MKK62_14555</name>
</gene>
<accession>A0ABY3VEP2</accession>
<dbReference type="RefSeq" id="WP_240258183.1">
    <property type="nucleotide sequence ID" value="NZ_CP092488.2"/>
</dbReference>